<organism evidence="2 3">
    <name type="scientific">Clonostachys byssicola</name>
    <dbReference type="NCBI Taxonomy" id="160290"/>
    <lineage>
        <taxon>Eukaryota</taxon>
        <taxon>Fungi</taxon>
        <taxon>Dikarya</taxon>
        <taxon>Ascomycota</taxon>
        <taxon>Pezizomycotina</taxon>
        <taxon>Sordariomycetes</taxon>
        <taxon>Hypocreomycetidae</taxon>
        <taxon>Hypocreales</taxon>
        <taxon>Bionectriaceae</taxon>
        <taxon>Clonostachys</taxon>
    </lineage>
</organism>
<feature type="chain" id="PRO_5040457629" description="Secreted protein" evidence="1">
    <location>
        <begin position="19"/>
        <end position="183"/>
    </location>
</feature>
<accession>A0A9N9UF08</accession>
<proteinExistence type="predicted"/>
<name>A0A9N9UF08_9HYPO</name>
<sequence length="183" mass="20387">MVELCLCLVLLLVFPRFGFRNLQDCVNVALRRRFLTITWGRLAIHVSPLRLVVKFTIEDTMTISLSMNKAALEPPLTDIFVGHMAFGLSGVVVNVPNFHLYDFKLAAPMKTRFERCLPATPVLATVSSLYAILWHTALRFNFDVGASIRDGITGVIRTHIEIRGGFVVYGVDVALALNIGLRT</sequence>
<comment type="caution">
    <text evidence="2">The sequence shown here is derived from an EMBL/GenBank/DDBJ whole genome shotgun (WGS) entry which is preliminary data.</text>
</comment>
<evidence type="ECO:0008006" key="4">
    <source>
        <dbReference type="Google" id="ProtNLM"/>
    </source>
</evidence>
<feature type="signal peptide" evidence="1">
    <location>
        <begin position="1"/>
        <end position="18"/>
    </location>
</feature>
<dbReference type="AlphaFoldDB" id="A0A9N9UF08"/>
<keyword evidence="3" id="KW-1185">Reference proteome</keyword>
<evidence type="ECO:0000313" key="3">
    <source>
        <dbReference type="Proteomes" id="UP000754883"/>
    </source>
</evidence>
<dbReference type="OrthoDB" id="5147786at2759"/>
<gene>
    <name evidence="2" type="ORF">CBYS24578_00010630</name>
</gene>
<reference evidence="2 3" key="2">
    <citation type="submission" date="2021-10" db="EMBL/GenBank/DDBJ databases">
        <authorList>
            <person name="Piombo E."/>
        </authorList>
    </citation>
    <scope>NUCLEOTIDE SEQUENCE [LARGE SCALE GENOMIC DNA]</scope>
</reference>
<keyword evidence="1" id="KW-0732">Signal</keyword>
<evidence type="ECO:0000313" key="2">
    <source>
        <dbReference type="EMBL" id="CAG9987987.1"/>
    </source>
</evidence>
<reference evidence="3" key="1">
    <citation type="submission" date="2019-06" db="EMBL/GenBank/DDBJ databases">
        <authorList>
            <person name="Broberg M."/>
        </authorList>
    </citation>
    <scope>NUCLEOTIDE SEQUENCE [LARGE SCALE GENOMIC DNA]</scope>
</reference>
<evidence type="ECO:0000256" key="1">
    <source>
        <dbReference type="SAM" id="SignalP"/>
    </source>
</evidence>
<dbReference type="Proteomes" id="UP000754883">
    <property type="component" value="Unassembled WGS sequence"/>
</dbReference>
<dbReference type="EMBL" id="CABFNO020001443">
    <property type="protein sequence ID" value="CAG9987987.1"/>
    <property type="molecule type" value="Genomic_DNA"/>
</dbReference>
<protein>
    <recommendedName>
        <fullName evidence="4">Secreted protein</fullName>
    </recommendedName>
</protein>